<evidence type="ECO:0000313" key="6">
    <source>
        <dbReference type="EMBL" id="MEK0186686.1"/>
    </source>
</evidence>
<keyword evidence="4" id="KW-0547">Nucleotide-binding</keyword>
<dbReference type="Gene3D" id="1.10.510.10">
    <property type="entry name" value="Transferase(Phosphotransferase) domain 1"/>
    <property type="match status" value="1"/>
</dbReference>
<reference evidence="6 7" key="1">
    <citation type="journal article" date="2020" name="Harmful Algae">
        <title>Molecular and morphological characterization of a novel dihydroanatoxin-a producing Microcoleus species (cyanobacteria) from the Russian River, California, USA.</title>
        <authorList>
            <person name="Conklin K.Y."/>
            <person name="Stancheva R."/>
            <person name="Otten T.G."/>
            <person name="Fadness R."/>
            <person name="Boyer G.L."/>
            <person name="Read B."/>
            <person name="Zhang X."/>
            <person name="Sheath R.G."/>
        </authorList>
    </citation>
    <scope>NUCLEOTIDE SEQUENCE [LARGE SCALE GENOMIC DNA]</scope>
    <source>
        <strain evidence="6 7">PTRS2</strain>
    </source>
</reference>
<name>A0ABU8YQM0_9CYAN</name>
<accession>A0ABU8YQM0</accession>
<keyword evidence="6" id="KW-0418">Kinase</keyword>
<sequence length="668" mass="73143">MSYCLNPACQNPQNADRTQFCLYCGSKLLLRERYRALKPLGRGGFGRTFLAIDEDKPSKPRCAIKQFFPLAQGTSSAQKAAELFNREAVRLDELGKHPQIPELLAHFQQENYQYLVQEFIEGQNLQQELARHGAFSENQILSLLKDLLPVLEFVHSRSVIHRDIKPPNIIRRRPVQPSIIYTYPTLTGELVLVDFGAAKVVEGSRETGTVIGSPEFVAPEQIRGQAVFASDLYSLGVTCIYLMTQVSPFDLFDLNQDAWVWRDFVKVPIDPKLGRILDKMIEPSLSRRYKSVAEVLPDLLPQPSAGTGTATPAQSAPAIPVQQRMPVVQNTMPPTVAGTILPVPSMQRVVPAQAPTWRCVHTLVGHSNAVTSVAFSPDGQTLASGSEDKTIEMWKLDTLKRWYTLTGHSDWVTAVAFSPDGATLASSGRDKMIHIWDLNKGKWWYALAGHSDRVSAVAFSPNGQVLASGSRDKSVLLWNLNKGRRMSALIGHADGVEAVAFSADGEFLVSGSRDKTLRLWDWQTGRSICTLAEHGDWVRSTVFAGNFPHPNPSRGGVGEGLILVSGSRDGTAKLWRVDTQEGRGSLLRSFRDNSGDVLCVALSPDGRVLASGSRDGTVYLWDAQAGGLLEILSGHGGEVLSVAFSADGDSLASGGGDRTVKIWRRIGY</sequence>
<dbReference type="SUPFAM" id="SSF56112">
    <property type="entry name" value="Protein kinase-like (PK-like)"/>
    <property type="match status" value="1"/>
</dbReference>
<dbReference type="Pfam" id="PF00069">
    <property type="entry name" value="Pkinase"/>
    <property type="match status" value="1"/>
</dbReference>
<dbReference type="SUPFAM" id="SSF50978">
    <property type="entry name" value="WD40 repeat-like"/>
    <property type="match status" value="1"/>
</dbReference>
<dbReference type="PANTHER" id="PTHR22847">
    <property type="entry name" value="WD40 REPEAT PROTEIN"/>
    <property type="match status" value="1"/>
</dbReference>
<dbReference type="InterPro" id="IPR036322">
    <property type="entry name" value="WD40_repeat_dom_sf"/>
</dbReference>
<dbReference type="PROSITE" id="PS00678">
    <property type="entry name" value="WD_REPEATS_1"/>
    <property type="match status" value="2"/>
</dbReference>
<dbReference type="InterPro" id="IPR020472">
    <property type="entry name" value="WD40_PAC1"/>
</dbReference>
<feature type="repeat" description="WD" evidence="3">
    <location>
        <begin position="590"/>
        <end position="631"/>
    </location>
</feature>
<dbReference type="EC" id="2.7.11.1" evidence="6"/>
<feature type="repeat" description="WD" evidence="3">
    <location>
        <begin position="632"/>
        <end position="663"/>
    </location>
</feature>
<feature type="repeat" description="WD" evidence="3">
    <location>
        <begin position="559"/>
        <end position="585"/>
    </location>
</feature>
<feature type="repeat" description="WD" evidence="3">
    <location>
        <begin position="489"/>
        <end position="530"/>
    </location>
</feature>
<keyword evidence="4" id="KW-0067">ATP-binding</keyword>
<dbReference type="Gene3D" id="2.130.10.10">
    <property type="entry name" value="YVTN repeat-like/Quinoprotein amine dehydrogenase"/>
    <property type="match status" value="3"/>
</dbReference>
<dbReference type="CDD" id="cd00200">
    <property type="entry name" value="WD40"/>
    <property type="match status" value="1"/>
</dbReference>
<feature type="binding site" evidence="4">
    <location>
        <position position="65"/>
    </location>
    <ligand>
        <name>ATP</name>
        <dbReference type="ChEBI" id="CHEBI:30616"/>
    </ligand>
</feature>
<organism evidence="6 7">
    <name type="scientific">Microcoleus anatoxicus PTRS2</name>
    <dbReference type="NCBI Taxonomy" id="2705321"/>
    <lineage>
        <taxon>Bacteria</taxon>
        <taxon>Bacillati</taxon>
        <taxon>Cyanobacteriota</taxon>
        <taxon>Cyanophyceae</taxon>
        <taxon>Oscillatoriophycideae</taxon>
        <taxon>Oscillatoriales</taxon>
        <taxon>Microcoleaceae</taxon>
        <taxon>Microcoleus</taxon>
        <taxon>Microcoleus anatoxicus</taxon>
    </lineage>
</organism>
<protein>
    <submittedName>
        <fullName evidence="6">Serine/threonine-protein kinase</fullName>
        <ecNumber evidence="6">2.7.11.1</ecNumber>
    </submittedName>
</protein>
<feature type="repeat" description="WD" evidence="3">
    <location>
        <begin position="405"/>
        <end position="442"/>
    </location>
</feature>
<evidence type="ECO:0000256" key="4">
    <source>
        <dbReference type="PROSITE-ProRule" id="PRU10141"/>
    </source>
</evidence>
<dbReference type="Pfam" id="PF00400">
    <property type="entry name" value="WD40"/>
    <property type="match status" value="7"/>
</dbReference>
<feature type="domain" description="Protein kinase" evidence="5">
    <location>
        <begin position="34"/>
        <end position="300"/>
    </location>
</feature>
<dbReference type="PRINTS" id="PR00320">
    <property type="entry name" value="GPROTEINBRPT"/>
</dbReference>
<dbReference type="NCBIfam" id="NF045510">
    <property type="entry name" value="4Cys_prefix_kin"/>
    <property type="match status" value="1"/>
</dbReference>
<evidence type="ECO:0000256" key="3">
    <source>
        <dbReference type="PROSITE-ProRule" id="PRU00221"/>
    </source>
</evidence>
<evidence type="ECO:0000256" key="1">
    <source>
        <dbReference type="ARBA" id="ARBA00022574"/>
    </source>
</evidence>
<keyword evidence="2" id="KW-0677">Repeat</keyword>
<feature type="repeat" description="WD" evidence="3">
    <location>
        <begin position="447"/>
        <end position="488"/>
    </location>
</feature>
<evidence type="ECO:0000259" key="5">
    <source>
        <dbReference type="PROSITE" id="PS50011"/>
    </source>
</evidence>
<dbReference type="InterPro" id="IPR000719">
    <property type="entry name" value="Prot_kinase_dom"/>
</dbReference>
<evidence type="ECO:0000256" key="2">
    <source>
        <dbReference type="ARBA" id="ARBA00022737"/>
    </source>
</evidence>
<dbReference type="SMART" id="SM00320">
    <property type="entry name" value="WD40"/>
    <property type="match status" value="7"/>
</dbReference>
<dbReference type="InterPro" id="IPR019775">
    <property type="entry name" value="WD40_repeat_CS"/>
</dbReference>
<dbReference type="InterPro" id="IPR017441">
    <property type="entry name" value="Protein_kinase_ATP_BS"/>
</dbReference>
<dbReference type="RefSeq" id="WP_340520687.1">
    <property type="nucleotide sequence ID" value="NZ_JBBLXS010000245.1"/>
</dbReference>
<dbReference type="PROSITE" id="PS00107">
    <property type="entry name" value="PROTEIN_KINASE_ATP"/>
    <property type="match status" value="1"/>
</dbReference>
<dbReference type="PROSITE" id="PS50082">
    <property type="entry name" value="WD_REPEATS_2"/>
    <property type="match status" value="7"/>
</dbReference>
<dbReference type="InterPro" id="IPR001680">
    <property type="entry name" value="WD40_rpt"/>
</dbReference>
<dbReference type="InterPro" id="IPR011009">
    <property type="entry name" value="Kinase-like_dom_sf"/>
</dbReference>
<dbReference type="EMBL" id="JBBLXS010000245">
    <property type="protein sequence ID" value="MEK0186686.1"/>
    <property type="molecule type" value="Genomic_DNA"/>
</dbReference>
<proteinExistence type="predicted"/>
<keyword evidence="7" id="KW-1185">Reference proteome</keyword>
<dbReference type="GO" id="GO:0004674">
    <property type="term" value="F:protein serine/threonine kinase activity"/>
    <property type="evidence" value="ECO:0007669"/>
    <property type="project" value="UniProtKB-EC"/>
</dbReference>
<dbReference type="CDD" id="cd14014">
    <property type="entry name" value="STKc_PknB_like"/>
    <property type="match status" value="1"/>
</dbReference>
<comment type="caution">
    <text evidence="6">The sequence shown here is derived from an EMBL/GenBank/DDBJ whole genome shotgun (WGS) entry which is preliminary data.</text>
</comment>
<dbReference type="PROSITE" id="PS50011">
    <property type="entry name" value="PROTEIN_KINASE_DOM"/>
    <property type="match status" value="1"/>
</dbReference>
<keyword evidence="6" id="KW-0808">Transferase</keyword>
<evidence type="ECO:0000313" key="7">
    <source>
        <dbReference type="Proteomes" id="UP001384579"/>
    </source>
</evidence>
<keyword evidence="1 3" id="KW-0853">WD repeat</keyword>
<dbReference type="Proteomes" id="UP001384579">
    <property type="component" value="Unassembled WGS sequence"/>
</dbReference>
<dbReference type="InterPro" id="IPR015943">
    <property type="entry name" value="WD40/YVTN_repeat-like_dom_sf"/>
</dbReference>
<dbReference type="SMART" id="SM00220">
    <property type="entry name" value="S_TKc"/>
    <property type="match status" value="1"/>
</dbReference>
<dbReference type="PROSITE" id="PS50294">
    <property type="entry name" value="WD_REPEATS_REGION"/>
    <property type="match status" value="6"/>
</dbReference>
<gene>
    <name evidence="6" type="ORF">WMG39_17770</name>
</gene>
<feature type="repeat" description="WD" evidence="3">
    <location>
        <begin position="363"/>
        <end position="404"/>
    </location>
</feature>
<dbReference type="PANTHER" id="PTHR22847:SF637">
    <property type="entry name" value="WD REPEAT DOMAIN 5B"/>
    <property type="match status" value="1"/>
</dbReference>